<evidence type="ECO:0000313" key="2">
    <source>
        <dbReference type="EMBL" id="MCI64738.1"/>
    </source>
</evidence>
<proteinExistence type="predicted"/>
<keyword evidence="2" id="KW-0418">Kinase</keyword>
<keyword evidence="2" id="KW-0808">Transferase</keyword>
<dbReference type="Proteomes" id="UP000265520">
    <property type="component" value="Unassembled WGS sequence"/>
</dbReference>
<feature type="non-terminal residue" evidence="2">
    <location>
        <position position="48"/>
    </location>
</feature>
<evidence type="ECO:0000256" key="1">
    <source>
        <dbReference type="SAM" id="Phobius"/>
    </source>
</evidence>
<name>A0A392TV08_9FABA</name>
<protein>
    <submittedName>
        <fullName evidence="2">Cysteine-rich receptor-like protein kinase</fullName>
    </submittedName>
</protein>
<keyword evidence="2" id="KW-0675">Receptor</keyword>
<sequence>MLVGVNVDESWLLEAAAVLGCSVGKIPFMYLGLPIGGDPRRLSFWEPV</sequence>
<dbReference type="AlphaFoldDB" id="A0A392TV08"/>
<feature type="transmembrane region" description="Helical" evidence="1">
    <location>
        <begin position="12"/>
        <end position="33"/>
    </location>
</feature>
<keyword evidence="1" id="KW-0812">Transmembrane</keyword>
<comment type="caution">
    <text evidence="2">The sequence shown here is derived from an EMBL/GenBank/DDBJ whole genome shotgun (WGS) entry which is preliminary data.</text>
</comment>
<keyword evidence="3" id="KW-1185">Reference proteome</keyword>
<reference evidence="2 3" key="1">
    <citation type="journal article" date="2018" name="Front. Plant Sci.">
        <title>Red Clover (Trifolium pratense) and Zigzag Clover (T. medium) - A Picture of Genomic Similarities and Differences.</title>
        <authorList>
            <person name="Dluhosova J."/>
            <person name="Istvanek J."/>
            <person name="Nedelnik J."/>
            <person name="Repkova J."/>
        </authorList>
    </citation>
    <scope>NUCLEOTIDE SEQUENCE [LARGE SCALE GENOMIC DNA]</scope>
    <source>
        <strain evidence="3">cv. 10/8</strain>
        <tissue evidence="2">Leaf</tissue>
    </source>
</reference>
<accession>A0A392TV08</accession>
<keyword evidence="1" id="KW-0472">Membrane</keyword>
<keyword evidence="1" id="KW-1133">Transmembrane helix</keyword>
<organism evidence="2 3">
    <name type="scientific">Trifolium medium</name>
    <dbReference type="NCBI Taxonomy" id="97028"/>
    <lineage>
        <taxon>Eukaryota</taxon>
        <taxon>Viridiplantae</taxon>
        <taxon>Streptophyta</taxon>
        <taxon>Embryophyta</taxon>
        <taxon>Tracheophyta</taxon>
        <taxon>Spermatophyta</taxon>
        <taxon>Magnoliopsida</taxon>
        <taxon>eudicotyledons</taxon>
        <taxon>Gunneridae</taxon>
        <taxon>Pentapetalae</taxon>
        <taxon>rosids</taxon>
        <taxon>fabids</taxon>
        <taxon>Fabales</taxon>
        <taxon>Fabaceae</taxon>
        <taxon>Papilionoideae</taxon>
        <taxon>50 kb inversion clade</taxon>
        <taxon>NPAAA clade</taxon>
        <taxon>Hologalegina</taxon>
        <taxon>IRL clade</taxon>
        <taxon>Trifolieae</taxon>
        <taxon>Trifolium</taxon>
    </lineage>
</organism>
<evidence type="ECO:0000313" key="3">
    <source>
        <dbReference type="Proteomes" id="UP000265520"/>
    </source>
</evidence>
<dbReference type="GO" id="GO:0016301">
    <property type="term" value="F:kinase activity"/>
    <property type="evidence" value="ECO:0007669"/>
    <property type="project" value="UniProtKB-KW"/>
</dbReference>
<dbReference type="EMBL" id="LXQA010662267">
    <property type="protein sequence ID" value="MCI64738.1"/>
    <property type="molecule type" value="Genomic_DNA"/>
</dbReference>